<dbReference type="RefSeq" id="WP_371569443.1">
    <property type="nucleotide sequence ID" value="NZ_JASMRN010000005.1"/>
</dbReference>
<dbReference type="EMBL" id="JASMRN010000005">
    <property type="protein sequence ID" value="MEZ7515146.1"/>
    <property type="molecule type" value="Genomic_DNA"/>
</dbReference>
<gene>
    <name evidence="1" type="ORF">QO192_07605</name>
</gene>
<protein>
    <submittedName>
        <fullName evidence="1">Uncharacterized protein</fullName>
    </submittedName>
</protein>
<evidence type="ECO:0000313" key="1">
    <source>
        <dbReference type="EMBL" id="MEZ7515146.1"/>
    </source>
</evidence>
<comment type="caution">
    <text evidence="1">The sequence shown here is derived from an EMBL/GenBank/DDBJ whole genome shotgun (WGS) entry which is preliminary data.</text>
</comment>
<proteinExistence type="predicted"/>
<evidence type="ECO:0000313" key="2">
    <source>
        <dbReference type="Proteomes" id="UP001568894"/>
    </source>
</evidence>
<sequence length="44" mass="5092">MIVALKLIVKRYQGYIGIALMMYDFTSCVTKPTEYEEAIYAQPE</sequence>
<keyword evidence="2" id="KW-1185">Reference proteome</keyword>
<name>A0ABV4KEG6_9FLAO</name>
<organism evidence="1 2">
    <name type="scientific">Flavobacterium frigidarium</name>
    <dbReference type="NCBI Taxonomy" id="99286"/>
    <lineage>
        <taxon>Bacteria</taxon>
        <taxon>Pseudomonadati</taxon>
        <taxon>Bacteroidota</taxon>
        <taxon>Flavobacteriia</taxon>
        <taxon>Flavobacteriales</taxon>
        <taxon>Flavobacteriaceae</taxon>
        <taxon>Flavobacterium</taxon>
    </lineage>
</organism>
<reference evidence="1 2" key="1">
    <citation type="submission" date="2023-05" db="EMBL/GenBank/DDBJ databases">
        <title>Adaptations of aquatic viruses from atmosphere-close ecosystems of the Central Arctic Ocean.</title>
        <authorList>
            <person name="Rahlff J."/>
            <person name="Holmfeldt K."/>
        </authorList>
    </citation>
    <scope>NUCLEOTIDE SEQUENCE [LARGE SCALE GENOMIC DNA]</scope>
    <source>
        <strain evidence="1 2">Arc14</strain>
    </source>
</reference>
<dbReference type="Proteomes" id="UP001568894">
    <property type="component" value="Unassembled WGS sequence"/>
</dbReference>
<accession>A0ABV4KEG6</accession>